<dbReference type="RefSeq" id="WP_304378371.1">
    <property type="nucleotide sequence ID" value="NZ_JAUOZU010000018.1"/>
</dbReference>
<proteinExistence type="predicted"/>
<evidence type="ECO:0000313" key="1">
    <source>
        <dbReference type="EMBL" id="MDO6966443.1"/>
    </source>
</evidence>
<dbReference type="EMBL" id="JAUOZU010000018">
    <property type="protein sequence ID" value="MDO6966443.1"/>
    <property type="molecule type" value="Genomic_DNA"/>
</dbReference>
<dbReference type="Pfam" id="PF09474">
    <property type="entry name" value="Type_III_YscX"/>
    <property type="match status" value="1"/>
</dbReference>
<protein>
    <submittedName>
        <fullName evidence="1">Uncharacterized protein</fullName>
    </submittedName>
</protein>
<reference evidence="1" key="2">
    <citation type="submission" date="2023-07" db="EMBL/GenBank/DDBJ databases">
        <authorList>
            <person name="Shen H."/>
        </authorList>
    </citation>
    <scope>NUCLEOTIDE SEQUENCE</scope>
    <source>
        <strain evidence="1">TNR-22</strain>
    </source>
</reference>
<accession>A0ABT8YSY2</accession>
<dbReference type="InterPro" id="IPR012672">
    <property type="entry name" value="T3SS_YscX"/>
</dbReference>
<keyword evidence="2" id="KW-1185">Reference proteome</keyword>
<reference evidence="1" key="1">
    <citation type="journal article" date="2015" name="Int. J. Syst. Evol. Microbiol.">
        <title>Rhizobium alvei sp. nov., isolated from a freshwater river.</title>
        <authorList>
            <person name="Sheu S.Y."/>
            <person name="Huang H.W."/>
            <person name="Young C.C."/>
            <person name="Chen W.M."/>
        </authorList>
    </citation>
    <scope>NUCLEOTIDE SEQUENCE</scope>
    <source>
        <strain evidence="1">TNR-22</strain>
    </source>
</reference>
<name>A0ABT8YSY2_9HYPH</name>
<comment type="caution">
    <text evidence="1">The sequence shown here is derived from an EMBL/GenBank/DDBJ whole genome shotgun (WGS) entry which is preliminary data.</text>
</comment>
<organism evidence="1 2">
    <name type="scientific">Rhizobium alvei</name>
    <dbReference type="NCBI Taxonomy" id="1132659"/>
    <lineage>
        <taxon>Bacteria</taxon>
        <taxon>Pseudomonadati</taxon>
        <taxon>Pseudomonadota</taxon>
        <taxon>Alphaproteobacteria</taxon>
        <taxon>Hyphomicrobiales</taxon>
        <taxon>Rhizobiaceae</taxon>
        <taxon>Rhizobium/Agrobacterium group</taxon>
        <taxon>Rhizobium</taxon>
    </lineage>
</organism>
<sequence>MKATRPTDGSARSFRIQSLDVGVESIGRWRIDDEQHLPEDRKPSPVFLPEARALDEILRRPSLDERLPNLLRPDRIDPDLLLPARMSAVRLDVAQRFREMERHAKTQASRNIFALAATVMEDDAALDDEVQSALALLLRG</sequence>
<gene>
    <name evidence="1" type="ORF">Q4481_21020</name>
</gene>
<dbReference type="Proteomes" id="UP001174932">
    <property type="component" value="Unassembled WGS sequence"/>
</dbReference>
<evidence type="ECO:0000313" key="2">
    <source>
        <dbReference type="Proteomes" id="UP001174932"/>
    </source>
</evidence>